<accession>A0A834NZ67</accession>
<proteinExistence type="predicted"/>
<dbReference type="Proteomes" id="UP000600918">
    <property type="component" value="Unassembled WGS sequence"/>
</dbReference>
<name>A0A834NZ67_VESPE</name>
<keyword evidence="2" id="KW-1185">Reference proteome</keyword>
<gene>
    <name evidence="1" type="ORF">H0235_009822</name>
</gene>
<comment type="caution">
    <text evidence="1">The sequence shown here is derived from an EMBL/GenBank/DDBJ whole genome shotgun (WGS) entry which is preliminary data.</text>
</comment>
<evidence type="ECO:0000313" key="2">
    <source>
        <dbReference type="Proteomes" id="UP000600918"/>
    </source>
</evidence>
<dbReference type="AlphaFoldDB" id="A0A834NZ67"/>
<organism evidence="1 2">
    <name type="scientific">Vespula pensylvanica</name>
    <name type="common">Western yellow jacket</name>
    <name type="synonym">Wasp</name>
    <dbReference type="NCBI Taxonomy" id="30213"/>
    <lineage>
        <taxon>Eukaryota</taxon>
        <taxon>Metazoa</taxon>
        <taxon>Ecdysozoa</taxon>
        <taxon>Arthropoda</taxon>
        <taxon>Hexapoda</taxon>
        <taxon>Insecta</taxon>
        <taxon>Pterygota</taxon>
        <taxon>Neoptera</taxon>
        <taxon>Endopterygota</taxon>
        <taxon>Hymenoptera</taxon>
        <taxon>Apocrita</taxon>
        <taxon>Aculeata</taxon>
        <taxon>Vespoidea</taxon>
        <taxon>Vespidae</taxon>
        <taxon>Vespinae</taxon>
        <taxon>Vespula</taxon>
    </lineage>
</organism>
<protein>
    <submittedName>
        <fullName evidence="1">Uncharacterized protein</fullName>
    </submittedName>
</protein>
<sequence>MFTARDVLTQRESTNKSREFARVVQLGPASCEKLLWDTNNVYLSLSATFALTREPWHSHAADNALWRERTKRLSLEPSRFRLCSLWGCRTSPLNTNTTGFSHKARSSFSPQAT</sequence>
<reference evidence="1" key="1">
    <citation type="journal article" date="2020" name="G3 (Bethesda)">
        <title>High-Quality Assemblies for Three Invasive Social Wasps from the &lt;i&gt;Vespula&lt;/i&gt; Genus.</title>
        <authorList>
            <person name="Harrop T.W.R."/>
            <person name="Guhlin J."/>
            <person name="McLaughlin G.M."/>
            <person name="Permina E."/>
            <person name="Stockwell P."/>
            <person name="Gilligan J."/>
            <person name="Le Lec M.F."/>
            <person name="Gruber M.A.M."/>
            <person name="Quinn O."/>
            <person name="Lovegrove M."/>
            <person name="Duncan E.J."/>
            <person name="Remnant E.J."/>
            <person name="Van Eeckhoven J."/>
            <person name="Graham B."/>
            <person name="Knapp R.A."/>
            <person name="Langford K.W."/>
            <person name="Kronenberg Z."/>
            <person name="Press M.O."/>
            <person name="Eacker S.M."/>
            <person name="Wilson-Rankin E.E."/>
            <person name="Purcell J."/>
            <person name="Lester P.J."/>
            <person name="Dearden P.K."/>
        </authorList>
    </citation>
    <scope>NUCLEOTIDE SEQUENCE</scope>
    <source>
        <strain evidence="1">Volc-1</strain>
    </source>
</reference>
<evidence type="ECO:0000313" key="1">
    <source>
        <dbReference type="EMBL" id="KAF7421986.1"/>
    </source>
</evidence>
<dbReference type="EMBL" id="JACSDY010000008">
    <property type="protein sequence ID" value="KAF7421986.1"/>
    <property type="molecule type" value="Genomic_DNA"/>
</dbReference>